<organism evidence="2">
    <name type="scientific">uncultured Synechococcales cyanobacterium</name>
    <dbReference type="NCBI Taxonomy" id="1936017"/>
    <lineage>
        <taxon>Bacteria</taxon>
        <taxon>Bacillati</taxon>
        <taxon>Cyanobacteriota</taxon>
        <taxon>Cyanophyceae</taxon>
        <taxon>Synechococcales</taxon>
        <taxon>environmental samples</taxon>
    </lineage>
</organism>
<gene>
    <name evidence="2" type="ORF">AVDCRST_MAG81-349</name>
</gene>
<dbReference type="AlphaFoldDB" id="A0A6J4UV58"/>
<proteinExistence type="predicted"/>
<reference evidence="2" key="1">
    <citation type="submission" date="2020-02" db="EMBL/GenBank/DDBJ databases">
        <authorList>
            <person name="Meier V. D."/>
        </authorList>
    </citation>
    <scope>NUCLEOTIDE SEQUENCE</scope>
    <source>
        <strain evidence="2">AVDCRST_MAG81</strain>
    </source>
</reference>
<accession>A0A6J4UV58</accession>
<sequence>MSGRHKTYKVELTETEKKLVKTAADQFFAATLCIHIGGVDEVAARINVGVKDGFGDLVGCTPARCAEGHRAKGKRADNQAGATEGTKGSEAHGFLF</sequence>
<evidence type="ECO:0000256" key="1">
    <source>
        <dbReference type="SAM" id="MobiDB-lite"/>
    </source>
</evidence>
<feature type="region of interest" description="Disordered" evidence="1">
    <location>
        <begin position="69"/>
        <end position="96"/>
    </location>
</feature>
<name>A0A6J4UV58_9CYAN</name>
<dbReference type="EMBL" id="CADCWO010000024">
    <property type="protein sequence ID" value="CAA9557443.1"/>
    <property type="molecule type" value="Genomic_DNA"/>
</dbReference>
<protein>
    <submittedName>
        <fullName evidence="2">Uncharacterized protein</fullName>
    </submittedName>
</protein>
<evidence type="ECO:0000313" key="2">
    <source>
        <dbReference type="EMBL" id="CAA9557443.1"/>
    </source>
</evidence>